<dbReference type="InterPro" id="IPR014001">
    <property type="entry name" value="Helicase_ATP-bd"/>
</dbReference>
<comment type="catalytic activity">
    <reaction evidence="14 15">
        <text>ATP + H2O = ADP + phosphate + H(+)</text>
        <dbReference type="Rhea" id="RHEA:13065"/>
        <dbReference type="ChEBI" id="CHEBI:15377"/>
        <dbReference type="ChEBI" id="CHEBI:15378"/>
        <dbReference type="ChEBI" id="CHEBI:30616"/>
        <dbReference type="ChEBI" id="CHEBI:43474"/>
        <dbReference type="ChEBI" id="CHEBI:456216"/>
        <dbReference type="EC" id="5.6.2.4"/>
    </reaction>
</comment>
<evidence type="ECO:0000259" key="16">
    <source>
        <dbReference type="PROSITE" id="PS51192"/>
    </source>
</evidence>
<dbReference type="GO" id="GO:0003677">
    <property type="term" value="F:DNA binding"/>
    <property type="evidence" value="ECO:0007669"/>
    <property type="project" value="UniProtKB-KW"/>
</dbReference>
<dbReference type="Pfam" id="PF00270">
    <property type="entry name" value="DEAD"/>
    <property type="match status" value="1"/>
</dbReference>
<keyword evidence="9 15" id="KW-0233">DNA recombination</keyword>
<dbReference type="Gene3D" id="1.10.150.20">
    <property type="entry name" value="5' to 3' exonuclease, C-terminal subdomain"/>
    <property type="match status" value="1"/>
</dbReference>
<name>C7H691_FAED2</name>
<accession>C7H691</accession>
<dbReference type="Pfam" id="PF17191">
    <property type="entry name" value="RecG_wedge"/>
    <property type="match status" value="1"/>
</dbReference>
<dbReference type="SMART" id="SM00490">
    <property type="entry name" value="HELICc"/>
    <property type="match status" value="1"/>
</dbReference>
<evidence type="ECO:0000313" key="19">
    <source>
        <dbReference type="Proteomes" id="UP000004619"/>
    </source>
</evidence>
<dbReference type="NCBIfam" id="TIGR00643">
    <property type="entry name" value="recG"/>
    <property type="match status" value="1"/>
</dbReference>
<keyword evidence="11" id="KW-0413">Isomerase</keyword>
<dbReference type="SUPFAM" id="SSF52540">
    <property type="entry name" value="P-loop containing nucleoside triphosphate hydrolases"/>
    <property type="match status" value="2"/>
</dbReference>
<evidence type="ECO:0000256" key="8">
    <source>
        <dbReference type="ARBA" id="ARBA00023125"/>
    </source>
</evidence>
<evidence type="ECO:0000256" key="11">
    <source>
        <dbReference type="ARBA" id="ARBA00023235"/>
    </source>
</evidence>
<dbReference type="SUPFAM" id="SSF50249">
    <property type="entry name" value="Nucleic acid-binding proteins"/>
    <property type="match status" value="1"/>
</dbReference>
<evidence type="ECO:0000256" key="7">
    <source>
        <dbReference type="ARBA" id="ARBA00022840"/>
    </source>
</evidence>
<dbReference type="AlphaFoldDB" id="C7H691"/>
<evidence type="ECO:0000256" key="4">
    <source>
        <dbReference type="ARBA" id="ARBA00022763"/>
    </source>
</evidence>
<keyword evidence="3 15" id="KW-0547">Nucleotide-binding</keyword>
<organism evidence="18 19">
    <name type="scientific">Faecalibacterium duncaniae (strain DSM 17677 / JCM 31915 / A2-165)</name>
    <name type="common">Faecalibacterium prausnitzii</name>
    <dbReference type="NCBI Taxonomy" id="411483"/>
    <lineage>
        <taxon>Bacteria</taxon>
        <taxon>Bacillati</taxon>
        <taxon>Bacillota</taxon>
        <taxon>Clostridia</taxon>
        <taxon>Eubacteriales</taxon>
        <taxon>Oscillospiraceae</taxon>
        <taxon>Faecalibacterium</taxon>
    </lineage>
</organism>
<feature type="domain" description="Helicase C-terminal" evidence="17">
    <location>
        <begin position="468"/>
        <end position="628"/>
    </location>
</feature>
<evidence type="ECO:0000256" key="12">
    <source>
        <dbReference type="ARBA" id="ARBA00034617"/>
    </source>
</evidence>
<keyword evidence="8" id="KW-0238">DNA-binding</keyword>
<dbReference type="InterPro" id="IPR047112">
    <property type="entry name" value="RecG/Mfd"/>
</dbReference>
<dbReference type="Pfam" id="PF19833">
    <property type="entry name" value="RecG_dom3_C"/>
    <property type="match status" value="1"/>
</dbReference>
<gene>
    <name evidence="18" type="primary">recG</name>
    <name evidence="18" type="ORF">FAEPRAA2165_01818</name>
</gene>
<dbReference type="PATRIC" id="fig|411483.3.peg.1226"/>
<evidence type="ECO:0000256" key="9">
    <source>
        <dbReference type="ARBA" id="ARBA00023172"/>
    </source>
</evidence>
<dbReference type="HOGENOM" id="CLU_005122_7_1_9"/>
<evidence type="ECO:0000256" key="5">
    <source>
        <dbReference type="ARBA" id="ARBA00022801"/>
    </source>
</evidence>
<comment type="similarity">
    <text evidence="1 15">Belongs to the helicase family. RecG subfamily.</text>
</comment>
<dbReference type="CDD" id="cd17992">
    <property type="entry name" value="DEXHc_RecG"/>
    <property type="match status" value="1"/>
</dbReference>
<dbReference type="Pfam" id="PF00271">
    <property type="entry name" value="Helicase_C"/>
    <property type="match status" value="1"/>
</dbReference>
<keyword evidence="5 15" id="KW-0378">Hydrolase</keyword>
<dbReference type="PANTHER" id="PTHR47964:SF1">
    <property type="entry name" value="ATP-DEPENDENT DNA HELICASE HOMOLOG RECG, CHLOROPLASTIC"/>
    <property type="match status" value="1"/>
</dbReference>
<dbReference type="InterPro" id="IPR045562">
    <property type="entry name" value="RecG_dom3_C"/>
</dbReference>
<evidence type="ECO:0000256" key="14">
    <source>
        <dbReference type="ARBA" id="ARBA00048988"/>
    </source>
</evidence>
<dbReference type="Gene3D" id="3.40.50.300">
    <property type="entry name" value="P-loop containing nucleotide triphosphate hydrolases"/>
    <property type="match status" value="2"/>
</dbReference>
<keyword evidence="7 15" id="KW-0067">ATP-binding</keyword>
<dbReference type="Proteomes" id="UP000004619">
    <property type="component" value="Unassembled WGS sequence"/>
</dbReference>
<dbReference type="GO" id="GO:0043138">
    <property type="term" value="F:3'-5' DNA helicase activity"/>
    <property type="evidence" value="ECO:0007669"/>
    <property type="project" value="UniProtKB-EC"/>
</dbReference>
<dbReference type="InterPro" id="IPR033454">
    <property type="entry name" value="RecG_wedge"/>
</dbReference>
<evidence type="ECO:0000313" key="18">
    <source>
        <dbReference type="EMBL" id="EEU96586.1"/>
    </source>
</evidence>
<comment type="catalytic activity">
    <reaction evidence="12 15">
        <text>Couples ATP hydrolysis with the unwinding of duplex DNA by translocating in the 3'-5' direction.</text>
        <dbReference type="EC" id="5.6.2.4"/>
    </reaction>
</comment>
<sequence>MRILFLRKGGPAMPAEHHTTLTPDTPVRYLKGVGPKTAERFEKLGIVTLADLLCHYPRRYIDFSRPYSIAEAPPDTECVVKAEVFAKPAGRILPGGRRMERITAGDDVSSLEITWFNNPYATQKLELGQEYYFEGIVTGGMLRRQMVNPQVRTAAQITAAPFEAVYPQTEGLSSTVIAKCIRQLLPHAELLPDPLPEEMLKKYRLLSKADAVRAIHCPATEEEAFAARRRLIYEELLVLQLGIGRMKNRGSASTGAPMQRLDPAPFWASLPFSPTGAQRRAVDEILTDLSGSTSMNRLLQGDVGSGKTLVAAAAIWACIRSGYQAALLAPTEILAAQHAENLNRMLAPFGMRVALLTGGMKAAARRTTLAAIRSDEADLVVGTHAILSEGVEFARLGLAVVDEQHRFGVRQRGMLAEKAANPHLLVMSATPIPRTLGLLIYGDLDISILDELPPGRKPVKTRCITGKKRRDLYGFLDREIGAGRQVYIVCPAIEDTPDGGLNAVKSYYEDIAKALLPDRRVGLMHGKLKPKEKAAVMDDFKAGRLDALVSTTVIEVGVDVPNATVMVIENAERYGLSALHQLRGRVGRGAAESWCFLVSDNTAESVQKRLKFLCSTSDGFAVAQFDLETRGPGDFFGSRQHGLPTLQIADLMNDTRTLHAAQAEAAALLAADPLLEAPEHSLLAAQVEQMFTKAGAMN</sequence>
<feature type="domain" description="Helicase ATP-binding" evidence="16">
    <location>
        <begin position="288"/>
        <end position="449"/>
    </location>
</feature>
<comment type="function">
    <text evidence="15">Plays a critical role in recombination and DNA repair. Helps process Holliday junction intermediates to mature products by catalyzing branch migration. Has replication fork regression activity, unwinds stalled or blocked replication forks to make a HJ that can be resolved. Has a DNA unwinding activity characteristic of a DNA helicase with 3'-5' polarity.</text>
</comment>
<dbReference type="SMART" id="SM00487">
    <property type="entry name" value="DEXDc"/>
    <property type="match status" value="1"/>
</dbReference>
<dbReference type="GO" id="GO:0006310">
    <property type="term" value="P:DNA recombination"/>
    <property type="evidence" value="ECO:0007669"/>
    <property type="project" value="UniProtKB-UniRule"/>
</dbReference>
<dbReference type="InterPro" id="IPR027417">
    <property type="entry name" value="P-loop_NTPase"/>
</dbReference>
<dbReference type="GO" id="GO:0006281">
    <property type="term" value="P:DNA repair"/>
    <property type="evidence" value="ECO:0007669"/>
    <property type="project" value="UniProtKB-UniRule"/>
</dbReference>
<dbReference type="EMBL" id="ACOP02000048">
    <property type="protein sequence ID" value="EEU96586.1"/>
    <property type="molecule type" value="Genomic_DNA"/>
</dbReference>
<dbReference type="InterPro" id="IPR012340">
    <property type="entry name" value="NA-bd_OB-fold"/>
</dbReference>
<dbReference type="NCBIfam" id="NF008168">
    <property type="entry name" value="PRK10917.2-2"/>
    <property type="match status" value="1"/>
</dbReference>
<dbReference type="PROSITE" id="PS51192">
    <property type="entry name" value="HELICASE_ATP_BIND_1"/>
    <property type="match status" value="1"/>
</dbReference>
<evidence type="ECO:0000256" key="1">
    <source>
        <dbReference type="ARBA" id="ARBA00007504"/>
    </source>
</evidence>
<evidence type="ECO:0000256" key="15">
    <source>
        <dbReference type="RuleBase" id="RU363016"/>
    </source>
</evidence>
<dbReference type="PROSITE" id="PS51194">
    <property type="entry name" value="HELICASE_CTER"/>
    <property type="match status" value="1"/>
</dbReference>
<protein>
    <recommendedName>
        <fullName evidence="2 15">ATP-dependent DNA helicase RecG</fullName>
        <ecNumber evidence="13 15">5.6.2.4</ecNumber>
    </recommendedName>
</protein>
<dbReference type="GO" id="GO:0005524">
    <property type="term" value="F:ATP binding"/>
    <property type="evidence" value="ECO:0007669"/>
    <property type="project" value="UniProtKB-KW"/>
</dbReference>
<keyword evidence="10 15" id="KW-0234">DNA repair</keyword>
<dbReference type="InterPro" id="IPR004609">
    <property type="entry name" value="ATP-dep_DNA_helicase_RecG"/>
</dbReference>
<dbReference type="STRING" id="411483.FAEPRAA2165_01818"/>
<comment type="caution">
    <text evidence="18">The sequence shown here is derived from an EMBL/GenBank/DDBJ whole genome shotgun (WGS) entry which is preliminary data.</text>
</comment>
<evidence type="ECO:0000256" key="2">
    <source>
        <dbReference type="ARBA" id="ARBA00017846"/>
    </source>
</evidence>
<keyword evidence="19" id="KW-1185">Reference proteome</keyword>
<dbReference type="GO" id="GO:0016887">
    <property type="term" value="F:ATP hydrolysis activity"/>
    <property type="evidence" value="ECO:0007669"/>
    <property type="project" value="RHEA"/>
</dbReference>
<dbReference type="InterPro" id="IPR001650">
    <property type="entry name" value="Helicase_C-like"/>
</dbReference>
<evidence type="ECO:0000256" key="10">
    <source>
        <dbReference type="ARBA" id="ARBA00023204"/>
    </source>
</evidence>
<proteinExistence type="inferred from homology"/>
<reference evidence="18" key="1">
    <citation type="submission" date="2009-08" db="EMBL/GenBank/DDBJ databases">
        <authorList>
            <person name="Weinstock G."/>
            <person name="Sodergren E."/>
            <person name="Clifton S."/>
            <person name="Fulton L."/>
            <person name="Fulton B."/>
            <person name="Courtney L."/>
            <person name="Fronick C."/>
            <person name="Harrison M."/>
            <person name="Strong C."/>
            <person name="Farmer C."/>
            <person name="Delahaunty K."/>
            <person name="Markovic C."/>
            <person name="Hall O."/>
            <person name="Minx P."/>
            <person name="Tomlinson C."/>
            <person name="Mitreva M."/>
            <person name="Nelson J."/>
            <person name="Hou S."/>
            <person name="Wollam A."/>
            <person name="Pepin K.H."/>
            <person name="Johnson M."/>
            <person name="Bhonagiri V."/>
            <person name="Nash W.E."/>
            <person name="Warren W."/>
            <person name="Chinwalla A."/>
            <person name="Mardis E.R."/>
            <person name="Wilson R.K."/>
        </authorList>
    </citation>
    <scope>NUCLEOTIDE SEQUENCE [LARGE SCALE GENOMIC DNA]</scope>
    <source>
        <strain evidence="18">A2-165</strain>
    </source>
</reference>
<evidence type="ECO:0000256" key="6">
    <source>
        <dbReference type="ARBA" id="ARBA00022806"/>
    </source>
</evidence>
<dbReference type="CDD" id="cd04488">
    <property type="entry name" value="RecG_wedge_OBF"/>
    <property type="match status" value="1"/>
</dbReference>
<keyword evidence="4 15" id="KW-0227">DNA damage</keyword>
<evidence type="ECO:0000256" key="13">
    <source>
        <dbReference type="ARBA" id="ARBA00034808"/>
    </source>
</evidence>
<evidence type="ECO:0000259" key="17">
    <source>
        <dbReference type="PROSITE" id="PS51194"/>
    </source>
</evidence>
<dbReference type="eggNOG" id="COG1200">
    <property type="taxonomic scope" value="Bacteria"/>
</dbReference>
<dbReference type="PANTHER" id="PTHR47964">
    <property type="entry name" value="ATP-DEPENDENT DNA HELICASE HOMOLOG RECG, CHLOROPLASTIC"/>
    <property type="match status" value="1"/>
</dbReference>
<dbReference type="NCBIfam" id="NF008165">
    <property type="entry name" value="PRK10917.1-3"/>
    <property type="match status" value="1"/>
</dbReference>
<keyword evidence="6 15" id="KW-0347">Helicase</keyword>
<dbReference type="EC" id="5.6.2.4" evidence="13 15"/>
<dbReference type="InterPro" id="IPR011545">
    <property type="entry name" value="DEAD/DEAH_box_helicase_dom"/>
</dbReference>
<dbReference type="Gene3D" id="2.40.50.140">
    <property type="entry name" value="Nucleic acid-binding proteins"/>
    <property type="match status" value="1"/>
</dbReference>
<evidence type="ECO:0000256" key="3">
    <source>
        <dbReference type="ARBA" id="ARBA00022741"/>
    </source>
</evidence>